<dbReference type="InterPro" id="IPR018170">
    <property type="entry name" value="Aldo/ket_reductase_CS"/>
</dbReference>
<dbReference type="PANTHER" id="PTHR43827">
    <property type="entry name" value="2,5-DIKETO-D-GLUCONIC ACID REDUCTASE"/>
    <property type="match status" value="1"/>
</dbReference>
<accession>A0A9P1N0P7</accession>
<sequence>MDPCTSFSLTLSNNLQIPRVGLGTTHSSGWYHDTVVHALTRGKYRMVDTAKRYGVEELLGQAIEDSKIDRSQLFLCTKLWPSDCGKAVREAARKSCAKLKSDYLDLYMIHMPQLPDWVSNQKECREETWRQMELLYEDDHVRSIGVSNYSQSDIEELGEFASIMPHVNQIEYHPWYHDRRLKEFCDDLGILTMAYCPLAKGRYLEDERLSAIAARHPGKSAAQICLRWNIQQGNAVVPKSTDFGRISENMQIFDFELSQEDMRVLDGMASKEFKVVDLSDISNKMNLPDGYKLKGRVFGLPARENEPTKNCKKEPEHNNLTQSAIF</sequence>
<dbReference type="InterPro" id="IPR036812">
    <property type="entry name" value="NAD(P)_OxRdtase_dom_sf"/>
</dbReference>
<dbReference type="InterPro" id="IPR020471">
    <property type="entry name" value="AKR"/>
</dbReference>
<dbReference type="PIRSF" id="PIRSF000097">
    <property type="entry name" value="AKR"/>
    <property type="match status" value="1"/>
</dbReference>
<name>A0A9P1N0P7_9PELO</name>
<protein>
    <recommendedName>
        <fullName evidence="7">NADP-dependent oxidoreductase domain-containing protein</fullName>
    </recommendedName>
</protein>
<evidence type="ECO:0000256" key="1">
    <source>
        <dbReference type="ARBA" id="ARBA00007905"/>
    </source>
</evidence>
<evidence type="ECO:0000313" key="9">
    <source>
        <dbReference type="Proteomes" id="UP001152747"/>
    </source>
</evidence>
<organism evidence="8 9">
    <name type="scientific">Caenorhabditis angaria</name>
    <dbReference type="NCBI Taxonomy" id="860376"/>
    <lineage>
        <taxon>Eukaryota</taxon>
        <taxon>Metazoa</taxon>
        <taxon>Ecdysozoa</taxon>
        <taxon>Nematoda</taxon>
        <taxon>Chromadorea</taxon>
        <taxon>Rhabditida</taxon>
        <taxon>Rhabditina</taxon>
        <taxon>Rhabditomorpha</taxon>
        <taxon>Rhabditoidea</taxon>
        <taxon>Rhabditidae</taxon>
        <taxon>Peloderinae</taxon>
        <taxon>Caenorhabditis</taxon>
    </lineage>
</organism>
<dbReference type="AlphaFoldDB" id="A0A9P1N0P7"/>
<keyword evidence="2" id="KW-0560">Oxidoreductase</keyword>
<dbReference type="Gene3D" id="3.20.20.100">
    <property type="entry name" value="NADP-dependent oxidoreductase domain"/>
    <property type="match status" value="1"/>
</dbReference>
<dbReference type="PRINTS" id="PR00069">
    <property type="entry name" value="ALDKETRDTASE"/>
</dbReference>
<dbReference type="FunFam" id="3.20.20.100:FF:000015">
    <property type="entry name" value="Oxidoreductase, aldo/keto reductase family"/>
    <property type="match status" value="1"/>
</dbReference>
<feature type="binding site" evidence="4">
    <location>
        <position position="110"/>
    </location>
    <ligand>
        <name>substrate</name>
    </ligand>
</feature>
<dbReference type="GO" id="GO:0016491">
    <property type="term" value="F:oxidoreductase activity"/>
    <property type="evidence" value="ECO:0007669"/>
    <property type="project" value="UniProtKB-KW"/>
</dbReference>
<proteinExistence type="inferred from homology"/>
<evidence type="ECO:0000256" key="5">
    <source>
        <dbReference type="PIRSR" id="PIRSR000097-3"/>
    </source>
</evidence>
<dbReference type="PROSITE" id="PS00062">
    <property type="entry name" value="ALDOKETO_REDUCTASE_2"/>
    <property type="match status" value="1"/>
</dbReference>
<evidence type="ECO:0000259" key="7">
    <source>
        <dbReference type="Pfam" id="PF00248"/>
    </source>
</evidence>
<dbReference type="PANTHER" id="PTHR43827:SF10">
    <property type="entry name" value="ZGC:110366"/>
    <property type="match status" value="1"/>
</dbReference>
<dbReference type="PROSITE" id="PS00063">
    <property type="entry name" value="ALDOKETO_REDUCTASE_3"/>
    <property type="match status" value="1"/>
</dbReference>
<comment type="caution">
    <text evidence="8">The sequence shown here is derived from an EMBL/GenBank/DDBJ whole genome shotgun (WGS) entry which is preliminary data.</text>
</comment>
<feature type="compositionally biased region" description="Basic and acidic residues" evidence="6">
    <location>
        <begin position="304"/>
        <end position="317"/>
    </location>
</feature>
<feature type="region of interest" description="Disordered" evidence="6">
    <location>
        <begin position="304"/>
        <end position="326"/>
    </location>
</feature>
<keyword evidence="9" id="KW-1185">Reference proteome</keyword>
<dbReference type="EMBL" id="CANHGI010000002">
    <property type="protein sequence ID" value="CAI5443605.1"/>
    <property type="molecule type" value="Genomic_DNA"/>
</dbReference>
<comment type="similarity">
    <text evidence="1">Belongs to the aldo/keto reductase family.</text>
</comment>
<dbReference type="OrthoDB" id="416253at2759"/>
<feature type="site" description="Lowers pKa of active site Tyr" evidence="5">
    <location>
        <position position="78"/>
    </location>
</feature>
<reference evidence="8" key="1">
    <citation type="submission" date="2022-11" db="EMBL/GenBank/DDBJ databases">
        <authorList>
            <person name="Kikuchi T."/>
        </authorList>
    </citation>
    <scope>NUCLEOTIDE SEQUENCE</scope>
    <source>
        <strain evidence="8">PS1010</strain>
    </source>
</reference>
<evidence type="ECO:0000313" key="8">
    <source>
        <dbReference type="EMBL" id="CAI5443605.1"/>
    </source>
</evidence>
<gene>
    <name evidence="8" type="ORF">CAMP_LOCUS6242</name>
</gene>
<dbReference type="SUPFAM" id="SSF51430">
    <property type="entry name" value="NAD(P)-linked oxidoreductase"/>
    <property type="match status" value="1"/>
</dbReference>
<feature type="active site" description="Proton donor" evidence="3">
    <location>
        <position position="53"/>
    </location>
</feature>
<evidence type="ECO:0000256" key="6">
    <source>
        <dbReference type="SAM" id="MobiDB-lite"/>
    </source>
</evidence>
<dbReference type="InterPro" id="IPR023210">
    <property type="entry name" value="NADP_OxRdtase_dom"/>
</dbReference>
<feature type="domain" description="NADP-dependent oxidoreductase" evidence="7">
    <location>
        <begin position="33"/>
        <end position="267"/>
    </location>
</feature>
<evidence type="ECO:0000256" key="4">
    <source>
        <dbReference type="PIRSR" id="PIRSR000097-2"/>
    </source>
</evidence>
<dbReference type="Proteomes" id="UP001152747">
    <property type="component" value="Unassembled WGS sequence"/>
</dbReference>
<evidence type="ECO:0000256" key="2">
    <source>
        <dbReference type="ARBA" id="ARBA00023002"/>
    </source>
</evidence>
<dbReference type="Pfam" id="PF00248">
    <property type="entry name" value="Aldo_ket_red"/>
    <property type="match status" value="1"/>
</dbReference>
<evidence type="ECO:0000256" key="3">
    <source>
        <dbReference type="PIRSR" id="PIRSR000097-1"/>
    </source>
</evidence>